<dbReference type="EMBL" id="BMMF01000005">
    <property type="protein sequence ID" value="GGK33812.1"/>
    <property type="molecule type" value="Genomic_DNA"/>
</dbReference>
<accession>A0A917Q891</accession>
<comment type="caution">
    <text evidence="9">The sequence shown here is derived from an EMBL/GenBank/DDBJ whole genome shotgun (WGS) entry which is preliminary data.</text>
</comment>
<dbReference type="Pfam" id="PF02535">
    <property type="entry name" value="Zip"/>
    <property type="match status" value="1"/>
</dbReference>
<dbReference type="AlphaFoldDB" id="A0A917Q891"/>
<comment type="subcellular location">
    <subcellularLocation>
        <location evidence="1">Cell membrane</location>
        <topology evidence="1">Multi-pass membrane protein</topology>
    </subcellularLocation>
</comment>
<feature type="transmembrane region" description="Helical" evidence="8">
    <location>
        <begin position="184"/>
        <end position="207"/>
    </location>
</feature>
<evidence type="ECO:0000256" key="7">
    <source>
        <dbReference type="ARBA" id="ARBA00023136"/>
    </source>
</evidence>
<dbReference type="Proteomes" id="UP000600449">
    <property type="component" value="Unassembled WGS sequence"/>
</dbReference>
<evidence type="ECO:0000313" key="10">
    <source>
        <dbReference type="Proteomes" id="UP000600449"/>
    </source>
</evidence>
<keyword evidence="3" id="KW-1003">Cell membrane</keyword>
<dbReference type="RefSeq" id="WP_188912418.1">
    <property type="nucleotide sequence ID" value="NZ_BMMF01000005.1"/>
</dbReference>
<reference evidence="9 10" key="1">
    <citation type="journal article" date="2014" name="Int. J. Syst. Evol. Microbiol.">
        <title>Complete genome sequence of Corynebacterium casei LMG S-19264T (=DSM 44701T), isolated from a smear-ripened cheese.</title>
        <authorList>
            <consortium name="US DOE Joint Genome Institute (JGI-PGF)"/>
            <person name="Walter F."/>
            <person name="Albersmeier A."/>
            <person name="Kalinowski J."/>
            <person name="Ruckert C."/>
        </authorList>
    </citation>
    <scope>NUCLEOTIDE SEQUENCE [LARGE SCALE GENOMIC DNA]</scope>
    <source>
        <strain evidence="9 10">CGMCC 1.9161</strain>
    </source>
</reference>
<keyword evidence="10" id="KW-1185">Reference proteome</keyword>
<protein>
    <submittedName>
        <fullName evidence="9">ZIP family metal transporter</fullName>
    </submittedName>
</protein>
<feature type="transmembrane region" description="Helical" evidence="8">
    <location>
        <begin position="12"/>
        <end position="32"/>
    </location>
</feature>
<dbReference type="GO" id="GO:0005886">
    <property type="term" value="C:plasma membrane"/>
    <property type="evidence" value="ECO:0007669"/>
    <property type="project" value="UniProtKB-SubCell"/>
</dbReference>
<keyword evidence="6 8" id="KW-1133">Transmembrane helix</keyword>
<feature type="transmembrane region" description="Helical" evidence="8">
    <location>
        <begin position="44"/>
        <end position="65"/>
    </location>
</feature>
<dbReference type="InterPro" id="IPR003689">
    <property type="entry name" value="ZIP"/>
</dbReference>
<evidence type="ECO:0000256" key="5">
    <source>
        <dbReference type="ARBA" id="ARBA00022833"/>
    </source>
</evidence>
<keyword evidence="7 8" id="KW-0472">Membrane</keyword>
<organism evidence="9 10">
    <name type="scientific">Salinarimonas ramus</name>
    <dbReference type="NCBI Taxonomy" id="690164"/>
    <lineage>
        <taxon>Bacteria</taxon>
        <taxon>Pseudomonadati</taxon>
        <taxon>Pseudomonadota</taxon>
        <taxon>Alphaproteobacteria</taxon>
        <taxon>Hyphomicrobiales</taxon>
        <taxon>Salinarimonadaceae</taxon>
        <taxon>Salinarimonas</taxon>
    </lineage>
</organism>
<evidence type="ECO:0000256" key="6">
    <source>
        <dbReference type="ARBA" id="ARBA00022989"/>
    </source>
</evidence>
<dbReference type="GO" id="GO:0005385">
    <property type="term" value="F:zinc ion transmembrane transporter activity"/>
    <property type="evidence" value="ECO:0007669"/>
    <property type="project" value="TreeGrafter"/>
</dbReference>
<feature type="transmembrane region" description="Helical" evidence="8">
    <location>
        <begin position="77"/>
        <end position="96"/>
    </location>
</feature>
<keyword evidence="5" id="KW-0862">Zinc</keyword>
<evidence type="ECO:0000256" key="3">
    <source>
        <dbReference type="ARBA" id="ARBA00022475"/>
    </source>
</evidence>
<comment type="similarity">
    <text evidence="2">Belongs to the ZIP transporter (TC 2.A.5) family.</text>
</comment>
<feature type="transmembrane region" description="Helical" evidence="8">
    <location>
        <begin position="213"/>
        <end position="233"/>
    </location>
</feature>
<name>A0A917Q891_9HYPH</name>
<evidence type="ECO:0000313" key="9">
    <source>
        <dbReference type="EMBL" id="GGK33812.1"/>
    </source>
</evidence>
<evidence type="ECO:0000256" key="8">
    <source>
        <dbReference type="SAM" id="Phobius"/>
    </source>
</evidence>
<evidence type="ECO:0000256" key="4">
    <source>
        <dbReference type="ARBA" id="ARBA00022692"/>
    </source>
</evidence>
<evidence type="ECO:0000256" key="2">
    <source>
        <dbReference type="ARBA" id="ARBA00006939"/>
    </source>
</evidence>
<sequence length="265" mass="26385">MGSGGDVILVGFLASLGAGLVTGLGAIPVLFVKSLPRRLEDAALGFAAGVMLAASFFSLIGPGIAYGTTVFGVGEPVSAAIVVASVLAGASAIDVLNRRAPHEHFVGGREGPNDDEGAKRARIWLFVTAIALHNLPEGLAVGVAFGGDTIAEGVPLALAIGLQNAPEGLSVALALAGLGYSRPVALGIATATGLVEGVSGLLGVSVVTVSEPLLPIGLGFAAGAMLYVISHEIIPETHRAGHQRLASAGLMIGLAVMTFLDTALG</sequence>
<keyword evidence="4 8" id="KW-0812">Transmembrane</keyword>
<evidence type="ECO:0000256" key="1">
    <source>
        <dbReference type="ARBA" id="ARBA00004651"/>
    </source>
</evidence>
<dbReference type="PANTHER" id="PTHR11040:SF211">
    <property type="entry name" value="ZINC TRANSPORTER ZIP11"/>
    <property type="match status" value="1"/>
</dbReference>
<dbReference type="PANTHER" id="PTHR11040">
    <property type="entry name" value="ZINC/IRON TRANSPORTER"/>
    <property type="match status" value="1"/>
</dbReference>
<proteinExistence type="inferred from homology"/>
<feature type="transmembrane region" description="Helical" evidence="8">
    <location>
        <begin position="245"/>
        <end position="264"/>
    </location>
</feature>
<gene>
    <name evidence="9" type="ORF">GCM10011322_20600</name>
</gene>